<evidence type="ECO:0000256" key="2">
    <source>
        <dbReference type="ARBA" id="ARBA00029447"/>
    </source>
</evidence>
<feature type="coiled-coil region" evidence="4">
    <location>
        <begin position="125"/>
        <end position="155"/>
    </location>
</feature>
<dbReference type="SMART" id="SM00283">
    <property type="entry name" value="MA"/>
    <property type="match status" value="1"/>
</dbReference>
<dbReference type="Pfam" id="PF08447">
    <property type="entry name" value="PAS_3"/>
    <property type="match status" value="2"/>
</dbReference>
<dbReference type="InterPro" id="IPR058544">
    <property type="entry name" value="ETR1_N"/>
</dbReference>
<feature type="domain" description="PAS" evidence="7">
    <location>
        <begin position="783"/>
        <end position="821"/>
    </location>
</feature>
<reference evidence="10 11" key="1">
    <citation type="journal article" date="2022" name="Front. Microbiol.">
        <title>High genomic differentiation and limited gene flow indicate recent cryptic speciation within the genus Laspinema (cyanobacteria).</title>
        <authorList>
            <person name="Stanojkovic A."/>
            <person name="Skoupy S."/>
            <person name="Skaloud P."/>
            <person name="Dvorak P."/>
        </authorList>
    </citation>
    <scope>NUCLEOTIDE SEQUENCE [LARGE SCALE GENOMIC DNA]</scope>
    <source>
        <strain evidence="10 11">D2a</strain>
    </source>
</reference>
<keyword evidence="5" id="KW-0472">Membrane</keyword>
<comment type="similarity">
    <text evidence="2">Belongs to the methyl-accepting chemotaxis (MCP) protein family.</text>
</comment>
<dbReference type="InterPro" id="IPR013767">
    <property type="entry name" value="PAS_fold"/>
</dbReference>
<feature type="domain" description="HAMP" evidence="9">
    <location>
        <begin position="899"/>
        <end position="950"/>
    </location>
</feature>
<dbReference type="InterPro" id="IPR035965">
    <property type="entry name" value="PAS-like_dom_sf"/>
</dbReference>
<dbReference type="InterPro" id="IPR000014">
    <property type="entry name" value="PAS"/>
</dbReference>
<feature type="transmembrane region" description="Helical" evidence="5">
    <location>
        <begin position="35"/>
        <end position="53"/>
    </location>
</feature>
<dbReference type="Pfam" id="PF00989">
    <property type="entry name" value="PAS"/>
    <property type="match status" value="1"/>
</dbReference>
<evidence type="ECO:0000259" key="8">
    <source>
        <dbReference type="PROSITE" id="PS50113"/>
    </source>
</evidence>
<dbReference type="Proteomes" id="UP001525890">
    <property type="component" value="Unassembled WGS sequence"/>
</dbReference>
<dbReference type="SUPFAM" id="SSF58104">
    <property type="entry name" value="Methyl-accepting chemotaxis protein (MCP) signaling domain"/>
    <property type="match status" value="1"/>
</dbReference>
<feature type="domain" description="PAC" evidence="8">
    <location>
        <begin position="835"/>
        <end position="889"/>
    </location>
</feature>
<protein>
    <submittedName>
        <fullName evidence="10">PAS domain S-box protein</fullName>
    </submittedName>
</protein>
<gene>
    <name evidence="10" type="ORF">NG799_13380</name>
</gene>
<dbReference type="PROSITE" id="PS50885">
    <property type="entry name" value="HAMP"/>
    <property type="match status" value="1"/>
</dbReference>
<dbReference type="EMBL" id="JAMXFF010000018">
    <property type="protein sequence ID" value="MCT7967329.1"/>
    <property type="molecule type" value="Genomic_DNA"/>
</dbReference>
<feature type="domain" description="PAS" evidence="7">
    <location>
        <begin position="648"/>
        <end position="689"/>
    </location>
</feature>
<dbReference type="SMART" id="SM00086">
    <property type="entry name" value="PAC"/>
    <property type="match status" value="5"/>
</dbReference>
<dbReference type="PANTHER" id="PTHR32089:SF114">
    <property type="entry name" value="METHYL-ACCEPTING CHEMOTAXIS PROTEIN MCPB"/>
    <property type="match status" value="1"/>
</dbReference>
<dbReference type="PROSITE" id="PS50112">
    <property type="entry name" value="PAS"/>
    <property type="match status" value="5"/>
</dbReference>
<keyword evidence="11" id="KW-1185">Reference proteome</keyword>
<organism evidence="10 11">
    <name type="scientific">Laspinema palackyanum D2a</name>
    <dbReference type="NCBI Taxonomy" id="2953684"/>
    <lineage>
        <taxon>Bacteria</taxon>
        <taxon>Bacillati</taxon>
        <taxon>Cyanobacteriota</taxon>
        <taxon>Cyanophyceae</taxon>
        <taxon>Oscillatoriophycideae</taxon>
        <taxon>Oscillatoriales</taxon>
        <taxon>Laspinemataceae</taxon>
        <taxon>Laspinema</taxon>
        <taxon>Laspinema palackyanum</taxon>
    </lineage>
</organism>
<dbReference type="SUPFAM" id="SSF55785">
    <property type="entry name" value="PYP-like sensor domain (PAS domain)"/>
    <property type="match status" value="6"/>
</dbReference>
<dbReference type="InterPro" id="IPR000700">
    <property type="entry name" value="PAS-assoc_C"/>
</dbReference>
<feature type="domain" description="PAC" evidence="8">
    <location>
        <begin position="586"/>
        <end position="639"/>
    </location>
</feature>
<dbReference type="InterPro" id="IPR001610">
    <property type="entry name" value="PAC"/>
</dbReference>
<feature type="transmembrane region" description="Helical" evidence="5">
    <location>
        <begin position="65"/>
        <end position="86"/>
    </location>
</feature>
<evidence type="ECO:0000259" key="9">
    <source>
        <dbReference type="PROSITE" id="PS50885"/>
    </source>
</evidence>
<dbReference type="Pfam" id="PF25487">
    <property type="entry name" value="ETR1_N"/>
    <property type="match status" value="1"/>
</dbReference>
<dbReference type="Gene3D" id="1.10.287.950">
    <property type="entry name" value="Methyl-accepting chemotaxis protein"/>
    <property type="match status" value="1"/>
</dbReference>
<feature type="domain" description="PAS" evidence="7">
    <location>
        <begin position="513"/>
        <end position="583"/>
    </location>
</feature>
<dbReference type="Pfam" id="PF13426">
    <property type="entry name" value="PAS_9"/>
    <property type="match status" value="2"/>
</dbReference>
<dbReference type="PANTHER" id="PTHR32089">
    <property type="entry name" value="METHYL-ACCEPTING CHEMOTAXIS PROTEIN MCPB"/>
    <property type="match status" value="1"/>
</dbReference>
<keyword evidence="1 3" id="KW-0807">Transducer</keyword>
<evidence type="ECO:0000256" key="1">
    <source>
        <dbReference type="ARBA" id="ARBA00023224"/>
    </source>
</evidence>
<dbReference type="SMART" id="SM00091">
    <property type="entry name" value="PAS"/>
    <property type="match status" value="6"/>
</dbReference>
<evidence type="ECO:0000256" key="4">
    <source>
        <dbReference type="SAM" id="Coils"/>
    </source>
</evidence>
<accession>A0ABT2MRI3</accession>
<comment type="caution">
    <text evidence="10">The sequence shown here is derived from an EMBL/GenBank/DDBJ whole genome shotgun (WGS) entry which is preliminary data.</text>
</comment>
<name>A0ABT2MRI3_9CYAN</name>
<feature type="domain" description="PAS" evidence="7">
    <location>
        <begin position="148"/>
        <end position="189"/>
    </location>
</feature>
<sequence length="1227" mass="136788">MLEPLSTLLTANFIPHGHCYLWNPVLVWLHAGSDLAIALAYFSIVGMLIYFVLQRPDLPFSRIFLLFAAFIITCGFTHVMEVWTLWRPDYWISGSIKALTAGISLLTALEMVPTLPAALALPSAKAALEQANQALQGEIKERQQAEAALKRLARIIENTPDFVGVCDSQGKVNYLNRASRKMTGIPEAQPASDFTAFDFVKEGPDRQKLEEAIATTIAEGVWTGEILMKRRNGESFPASQVLVAHTEDNGEIDCISTVIRDISDRKQQENALAESEERFRQLVQNAADAFFLTTLDGKILAVNQRACESLGYSQNQLLTLNLEAIEPRFRSEERTLAVAQLHPSEALTLESLHRRADGSTFPVEIRLGKFSRQGETLLLALVRDISDRKAIEKALEAERQRLTTLFDGIPAFLYLVDRSNAVQLANRQFVEFFGDSGSAATLLNPGGKLHSEIRTQVFETKQPQQWEWQDPHTGRTYQIYDYPCNDVDGKRLVLEMGIDISDRKQAEKALQTSEARFRSLIEATSQIIWNTAADGEFVTEQPAWTSFTGQTFDQLKGRGWLNAVHPDERPQTAQAWDHAVQNRVLYEVEQRLRRHDGEYRYMSVRAVPILNTTDGSIREWLGVYTDISDRKLAQVTCDQFFSISLDLLVIFDFNAVFQRINPAWTSTLGYSEAELLGKPCFDFIHPDDHASSIAEAQKLTTGVETIYFENRYRCKDGSYKWLAWSVNPSNQQELLYAVAHDITPLKQTEEQFRLLAAEQAQLLQELKTRQNALDEAAIVSETDSEGNITFVNDKFCEISGYSRGELLGRNHRMINSGYHPQALFEEMWKTITAGRVWKGELRNQCKNGTYYWVDTTISPIFDAHGKVVKYIGIRFDITGRKQVAQELEQFAQDRKSEADELTQQVLKLLMEIKGAAKGDLTVRAEVTNSVLGALADSFNFLVSSLKKVVTGIQELATEVRSATRESIANTQDLTERAGEQAQQVEFSLRQIERMANSIQDICTVAQKAEKVAHQAAETAEVGGQSVDRAVEGINELRQTISQTGKMIKRLGESSQQIGKIVTSISQIAAQTNLLALNATIEAARAGEQGLGFAVVAEEIRKLADRSGSATEEISEIVEQIRSEIGRVTEAMEAGTQEVVAGTKLAAEAKHHLVAIIEVSRQMNALVQNITRAANNQTENASEIAGVMQKVSSISTTTAEKSLQVRQSLDGLAIAVTQLQDSVSNFRS</sequence>
<dbReference type="InterPro" id="IPR004089">
    <property type="entry name" value="MCPsignal_dom"/>
</dbReference>
<evidence type="ECO:0000256" key="5">
    <source>
        <dbReference type="SAM" id="Phobius"/>
    </source>
</evidence>
<feature type="domain" description="PAC" evidence="8">
    <location>
        <begin position="347"/>
        <end position="397"/>
    </location>
</feature>
<evidence type="ECO:0000256" key="3">
    <source>
        <dbReference type="PROSITE-ProRule" id="PRU00284"/>
    </source>
</evidence>
<keyword evidence="4" id="KW-0175">Coiled coil</keyword>
<dbReference type="CDD" id="cd00130">
    <property type="entry name" value="PAS"/>
    <property type="match status" value="5"/>
</dbReference>
<keyword evidence="5" id="KW-1133">Transmembrane helix</keyword>
<dbReference type="CDD" id="cd11386">
    <property type="entry name" value="MCP_signal"/>
    <property type="match status" value="1"/>
</dbReference>
<dbReference type="Pfam" id="PF13188">
    <property type="entry name" value="PAS_8"/>
    <property type="match status" value="1"/>
</dbReference>
<evidence type="ECO:0000313" key="10">
    <source>
        <dbReference type="EMBL" id="MCT7967329.1"/>
    </source>
</evidence>
<evidence type="ECO:0000313" key="11">
    <source>
        <dbReference type="Proteomes" id="UP001525890"/>
    </source>
</evidence>
<evidence type="ECO:0000259" key="7">
    <source>
        <dbReference type="PROSITE" id="PS50112"/>
    </source>
</evidence>
<dbReference type="PROSITE" id="PS50113">
    <property type="entry name" value="PAC"/>
    <property type="match status" value="4"/>
</dbReference>
<evidence type="ECO:0000259" key="6">
    <source>
        <dbReference type="PROSITE" id="PS50111"/>
    </source>
</evidence>
<dbReference type="InterPro" id="IPR013655">
    <property type="entry name" value="PAS_fold_3"/>
</dbReference>
<proteinExistence type="inferred from homology"/>
<dbReference type="Gene3D" id="3.30.450.20">
    <property type="entry name" value="PAS domain"/>
    <property type="match status" value="6"/>
</dbReference>
<dbReference type="PROSITE" id="PS50111">
    <property type="entry name" value="CHEMOTAXIS_TRANSDUC_2"/>
    <property type="match status" value="1"/>
</dbReference>
<feature type="domain" description="PAC" evidence="8">
    <location>
        <begin position="222"/>
        <end position="274"/>
    </location>
</feature>
<keyword evidence="5" id="KW-0812">Transmembrane</keyword>
<dbReference type="RefSeq" id="WP_368006917.1">
    <property type="nucleotide sequence ID" value="NZ_JAMXFF010000018.1"/>
</dbReference>
<feature type="domain" description="Methyl-accepting transducer" evidence="6">
    <location>
        <begin position="955"/>
        <end position="1191"/>
    </location>
</feature>
<feature type="domain" description="PAS" evidence="7">
    <location>
        <begin position="275"/>
        <end position="327"/>
    </location>
</feature>
<dbReference type="NCBIfam" id="TIGR00229">
    <property type="entry name" value="sensory_box"/>
    <property type="match status" value="5"/>
</dbReference>
<dbReference type="InterPro" id="IPR003660">
    <property type="entry name" value="HAMP_dom"/>
</dbReference>
<dbReference type="Pfam" id="PF00015">
    <property type="entry name" value="MCPsignal"/>
    <property type="match status" value="1"/>
</dbReference>